<protein>
    <recommendedName>
        <fullName evidence="1">ATP-grasp domain-containing protein</fullName>
    </recommendedName>
</protein>
<accession>A0A5C5XDF5</accession>
<proteinExistence type="predicted"/>
<dbReference type="Pfam" id="PF18299">
    <property type="entry name" value="R2K_2"/>
    <property type="match status" value="1"/>
</dbReference>
<sequence>MVGRRLLDLPEDWLVKLPYEFRHRDIQLMTLGEARKLSRPRFIKPPNDKSFTAQVYETGANLPLDYENDQAVLVIEPVQWRSEFRCFCLDGNVLTLSPYLRNGVLAKGTNYEATEFEFNQAIEFAEKALSATMSFTPRAVVIDVGQIEGQGWSVVEANAAWGSGIYGCNPDLVLDVIRCSTIRV</sequence>
<dbReference type="Proteomes" id="UP000316095">
    <property type="component" value="Unassembled WGS sequence"/>
</dbReference>
<evidence type="ECO:0000313" key="2">
    <source>
        <dbReference type="EMBL" id="TWT60155.1"/>
    </source>
</evidence>
<comment type="caution">
    <text evidence="2">The sequence shown here is derived from an EMBL/GenBank/DDBJ whole genome shotgun (WGS) entry which is preliminary data.</text>
</comment>
<organism evidence="2 3">
    <name type="scientific">Rubinisphaera italica</name>
    <dbReference type="NCBI Taxonomy" id="2527969"/>
    <lineage>
        <taxon>Bacteria</taxon>
        <taxon>Pseudomonadati</taxon>
        <taxon>Planctomycetota</taxon>
        <taxon>Planctomycetia</taxon>
        <taxon>Planctomycetales</taxon>
        <taxon>Planctomycetaceae</taxon>
        <taxon>Rubinisphaera</taxon>
    </lineage>
</organism>
<dbReference type="InterPro" id="IPR041261">
    <property type="entry name" value="R2K_2"/>
</dbReference>
<dbReference type="EMBL" id="SJPG01000001">
    <property type="protein sequence ID" value="TWT60155.1"/>
    <property type="molecule type" value="Genomic_DNA"/>
</dbReference>
<evidence type="ECO:0000313" key="3">
    <source>
        <dbReference type="Proteomes" id="UP000316095"/>
    </source>
</evidence>
<feature type="domain" description="ATP-grasp" evidence="1">
    <location>
        <begin position="21"/>
        <end position="176"/>
    </location>
</feature>
<name>A0A5C5XDF5_9PLAN</name>
<evidence type="ECO:0000259" key="1">
    <source>
        <dbReference type="Pfam" id="PF18299"/>
    </source>
</evidence>
<reference evidence="2 3" key="1">
    <citation type="submission" date="2019-02" db="EMBL/GenBank/DDBJ databases">
        <title>Deep-cultivation of Planctomycetes and their phenomic and genomic characterization uncovers novel biology.</title>
        <authorList>
            <person name="Wiegand S."/>
            <person name="Jogler M."/>
            <person name="Boedeker C."/>
            <person name="Pinto D."/>
            <person name="Vollmers J."/>
            <person name="Rivas-Marin E."/>
            <person name="Kohn T."/>
            <person name="Peeters S.H."/>
            <person name="Heuer A."/>
            <person name="Rast P."/>
            <person name="Oberbeckmann S."/>
            <person name="Bunk B."/>
            <person name="Jeske O."/>
            <person name="Meyerdierks A."/>
            <person name="Storesund J.E."/>
            <person name="Kallscheuer N."/>
            <person name="Luecker S."/>
            <person name="Lage O.M."/>
            <person name="Pohl T."/>
            <person name="Merkel B.J."/>
            <person name="Hornburger P."/>
            <person name="Mueller R.-W."/>
            <person name="Bruemmer F."/>
            <person name="Labrenz M."/>
            <person name="Spormann A.M."/>
            <person name="Op Den Camp H."/>
            <person name="Overmann J."/>
            <person name="Amann R."/>
            <person name="Jetten M.S.M."/>
            <person name="Mascher T."/>
            <person name="Medema M.H."/>
            <person name="Devos D.P."/>
            <person name="Kaster A.-K."/>
            <person name="Ovreas L."/>
            <person name="Rohde M."/>
            <person name="Galperin M.Y."/>
            <person name="Jogler C."/>
        </authorList>
    </citation>
    <scope>NUCLEOTIDE SEQUENCE [LARGE SCALE GENOMIC DNA]</scope>
    <source>
        <strain evidence="2 3">Pan54</strain>
    </source>
</reference>
<keyword evidence="3" id="KW-1185">Reference proteome</keyword>
<gene>
    <name evidence="2" type="ORF">Pan54_08690</name>
</gene>
<dbReference type="AlphaFoldDB" id="A0A5C5XDF5"/>